<dbReference type="Gene3D" id="1.25.40.390">
    <property type="match status" value="1"/>
</dbReference>
<feature type="domain" description="RagB/SusD" evidence="6">
    <location>
        <begin position="331"/>
        <end position="424"/>
    </location>
</feature>
<evidence type="ECO:0008006" key="10">
    <source>
        <dbReference type="Google" id="ProtNLM"/>
    </source>
</evidence>
<dbReference type="PROSITE" id="PS51257">
    <property type="entry name" value="PROKAR_LIPOPROTEIN"/>
    <property type="match status" value="1"/>
</dbReference>
<organism evidence="8 9">
    <name type="scientific">Pedobacter jeongneungensis</name>
    <dbReference type="NCBI Taxonomy" id="947309"/>
    <lineage>
        <taxon>Bacteria</taxon>
        <taxon>Pseudomonadati</taxon>
        <taxon>Bacteroidota</taxon>
        <taxon>Sphingobacteriia</taxon>
        <taxon>Sphingobacteriales</taxon>
        <taxon>Sphingobacteriaceae</taxon>
        <taxon>Pedobacter</taxon>
    </lineage>
</organism>
<dbReference type="SUPFAM" id="SSF48452">
    <property type="entry name" value="TPR-like"/>
    <property type="match status" value="1"/>
</dbReference>
<dbReference type="Pfam" id="PF14322">
    <property type="entry name" value="SusD-like_3"/>
    <property type="match status" value="1"/>
</dbReference>
<dbReference type="InterPro" id="IPR033985">
    <property type="entry name" value="SusD-like_N"/>
</dbReference>
<evidence type="ECO:0000259" key="7">
    <source>
        <dbReference type="Pfam" id="PF14322"/>
    </source>
</evidence>
<evidence type="ECO:0000256" key="5">
    <source>
        <dbReference type="ARBA" id="ARBA00023237"/>
    </source>
</evidence>
<accession>A0ABP8BQ48</accession>
<evidence type="ECO:0000313" key="8">
    <source>
        <dbReference type="EMBL" id="GAA4213189.1"/>
    </source>
</evidence>
<dbReference type="RefSeq" id="WP_344853676.1">
    <property type="nucleotide sequence ID" value="NZ_BAABBY010000015.1"/>
</dbReference>
<protein>
    <recommendedName>
        <fullName evidence="10">SusD-like starch-binding protein associating with outer membrane</fullName>
    </recommendedName>
</protein>
<keyword evidence="9" id="KW-1185">Reference proteome</keyword>
<proteinExistence type="inferred from homology"/>
<evidence type="ECO:0000256" key="1">
    <source>
        <dbReference type="ARBA" id="ARBA00004442"/>
    </source>
</evidence>
<keyword evidence="4" id="KW-0472">Membrane</keyword>
<name>A0ABP8BQ48_9SPHI</name>
<gene>
    <name evidence="8" type="ORF">GCM10022289_44980</name>
</gene>
<evidence type="ECO:0000256" key="4">
    <source>
        <dbReference type="ARBA" id="ARBA00023136"/>
    </source>
</evidence>
<dbReference type="Pfam" id="PF07980">
    <property type="entry name" value="SusD_RagB"/>
    <property type="match status" value="1"/>
</dbReference>
<reference evidence="9" key="1">
    <citation type="journal article" date="2019" name="Int. J. Syst. Evol. Microbiol.">
        <title>The Global Catalogue of Microorganisms (GCM) 10K type strain sequencing project: providing services to taxonomists for standard genome sequencing and annotation.</title>
        <authorList>
            <consortium name="The Broad Institute Genomics Platform"/>
            <consortium name="The Broad Institute Genome Sequencing Center for Infectious Disease"/>
            <person name="Wu L."/>
            <person name="Ma J."/>
        </authorList>
    </citation>
    <scope>NUCLEOTIDE SEQUENCE [LARGE SCALE GENOMIC DNA]</scope>
    <source>
        <strain evidence="9">JCM 17626</strain>
    </source>
</reference>
<evidence type="ECO:0000313" key="9">
    <source>
        <dbReference type="Proteomes" id="UP001501772"/>
    </source>
</evidence>
<comment type="similarity">
    <text evidence="2">Belongs to the SusD family.</text>
</comment>
<dbReference type="InterPro" id="IPR012944">
    <property type="entry name" value="SusD_RagB_dom"/>
</dbReference>
<evidence type="ECO:0000256" key="3">
    <source>
        <dbReference type="ARBA" id="ARBA00022729"/>
    </source>
</evidence>
<sequence>MKKILYIILPLLPVLVSCKKFLDAKSDRSIAIAETLSDQQALLDHYQVLNQADGNAAEISATDFYLTDADFASRLENERNMYTWQRSNIFLPELNEWANNYRAVYRANSVIENLGKIGRSDANAQQWDNVNGQACFYRAKNILKSLFVWAPAYDVGSAATDLGVPLRTGSDFNVPSKRASVAEGYAMVVSDLKTAVRCLPPVAVHVMRPSRAAAFGLLSRALLSMREYAQAALYADSALRLKSDLMDFNTLNAALALPIPQFNAEVLHDSYFTGVPLSNVRAKIDPQLFLLYEPNDLRKTVFFNDNKNGTYGFKGSYEGFTTFFAGVAVDEVLLVRAECYARLNRLPEALADLNRLLRNRHKKGTFTDKAADDQKAVLEMVLTERRKELLMRGLRWMDIKRLNKEGAGISLKRTVNGVDYMVAPNSSGFVLPIPELVIQASGMEQNP</sequence>
<dbReference type="EMBL" id="BAABBY010000015">
    <property type="protein sequence ID" value="GAA4213189.1"/>
    <property type="molecule type" value="Genomic_DNA"/>
</dbReference>
<keyword evidence="3" id="KW-0732">Signal</keyword>
<comment type="subcellular location">
    <subcellularLocation>
        <location evidence="1">Cell outer membrane</location>
    </subcellularLocation>
</comment>
<comment type="caution">
    <text evidence="8">The sequence shown here is derived from an EMBL/GenBank/DDBJ whole genome shotgun (WGS) entry which is preliminary data.</text>
</comment>
<dbReference type="InterPro" id="IPR011990">
    <property type="entry name" value="TPR-like_helical_dom_sf"/>
</dbReference>
<evidence type="ECO:0000256" key="2">
    <source>
        <dbReference type="ARBA" id="ARBA00006275"/>
    </source>
</evidence>
<evidence type="ECO:0000259" key="6">
    <source>
        <dbReference type="Pfam" id="PF07980"/>
    </source>
</evidence>
<feature type="domain" description="SusD-like N-terminal" evidence="7">
    <location>
        <begin position="20"/>
        <end position="222"/>
    </location>
</feature>
<dbReference type="Proteomes" id="UP001501772">
    <property type="component" value="Unassembled WGS sequence"/>
</dbReference>
<keyword evidence="5" id="KW-0998">Cell outer membrane</keyword>